<dbReference type="Proteomes" id="UP000784294">
    <property type="component" value="Unassembled WGS sequence"/>
</dbReference>
<dbReference type="GO" id="GO:0061512">
    <property type="term" value="P:protein localization to cilium"/>
    <property type="evidence" value="ECO:0007669"/>
    <property type="project" value="TreeGrafter"/>
</dbReference>
<gene>
    <name evidence="4" type="ORF">PXEA_LOCUS29272</name>
</gene>
<dbReference type="EMBL" id="CAAALY010250796">
    <property type="protein sequence ID" value="VEL35832.1"/>
    <property type="molecule type" value="Genomic_DNA"/>
</dbReference>
<proteinExistence type="predicted"/>
<dbReference type="InterPro" id="IPR039857">
    <property type="entry name" value="Ift122/121"/>
</dbReference>
<keyword evidence="1" id="KW-0853">WD repeat</keyword>
<evidence type="ECO:0000256" key="2">
    <source>
        <dbReference type="ARBA" id="ARBA00022737"/>
    </source>
</evidence>
<accession>A0A448XG45</accession>
<dbReference type="GO" id="GO:0030991">
    <property type="term" value="C:intraciliary transport particle A"/>
    <property type="evidence" value="ECO:0007669"/>
    <property type="project" value="TreeGrafter"/>
</dbReference>
<dbReference type="InterPro" id="IPR056152">
    <property type="entry name" value="Beta-prop_IFT122_2nd"/>
</dbReference>
<comment type="caution">
    <text evidence="4">The sequence shown here is derived from an EMBL/GenBank/DDBJ whole genome shotgun (WGS) entry which is preliminary data.</text>
</comment>
<evidence type="ECO:0000256" key="1">
    <source>
        <dbReference type="ARBA" id="ARBA00022574"/>
    </source>
</evidence>
<dbReference type="AlphaFoldDB" id="A0A448XG45"/>
<feature type="domain" description="IFT122 second beta-propeller" evidence="3">
    <location>
        <begin position="2"/>
        <end position="150"/>
    </location>
</feature>
<dbReference type="PANTHER" id="PTHR12764:SF4">
    <property type="entry name" value="INTRAFLAGELLAR TRANSPORT PROTEIN 122 HOMOLOG"/>
    <property type="match status" value="1"/>
</dbReference>
<name>A0A448XG45_9PLAT</name>
<keyword evidence="5" id="KW-1185">Reference proteome</keyword>
<dbReference type="Pfam" id="PF23377">
    <property type="entry name" value="Beta-prop_IFT122_2nd"/>
    <property type="match status" value="1"/>
</dbReference>
<dbReference type="GO" id="GO:0035721">
    <property type="term" value="P:intraciliary retrograde transport"/>
    <property type="evidence" value="ECO:0007669"/>
    <property type="project" value="TreeGrafter"/>
</dbReference>
<evidence type="ECO:0000313" key="5">
    <source>
        <dbReference type="Proteomes" id="UP000784294"/>
    </source>
</evidence>
<reference evidence="4" key="1">
    <citation type="submission" date="2018-11" db="EMBL/GenBank/DDBJ databases">
        <authorList>
            <consortium name="Pathogen Informatics"/>
        </authorList>
    </citation>
    <scope>NUCLEOTIDE SEQUENCE</scope>
</reference>
<dbReference type="InterPro" id="IPR011044">
    <property type="entry name" value="Quino_amine_DH_bsu"/>
</dbReference>
<dbReference type="PANTHER" id="PTHR12764">
    <property type="entry name" value="WD REPEAT DOMAIN-RELATED"/>
    <property type="match status" value="1"/>
</dbReference>
<evidence type="ECO:0000259" key="3">
    <source>
        <dbReference type="Pfam" id="PF23377"/>
    </source>
</evidence>
<keyword evidence="2" id="KW-0677">Repeat</keyword>
<evidence type="ECO:0000313" key="4">
    <source>
        <dbReference type="EMBL" id="VEL35832.1"/>
    </source>
</evidence>
<organism evidence="4 5">
    <name type="scientific">Protopolystoma xenopodis</name>
    <dbReference type="NCBI Taxonomy" id="117903"/>
    <lineage>
        <taxon>Eukaryota</taxon>
        <taxon>Metazoa</taxon>
        <taxon>Spiralia</taxon>
        <taxon>Lophotrochozoa</taxon>
        <taxon>Platyhelminthes</taxon>
        <taxon>Monogenea</taxon>
        <taxon>Polyopisthocotylea</taxon>
        <taxon>Polystomatidea</taxon>
        <taxon>Polystomatidae</taxon>
        <taxon>Protopolystoma</taxon>
    </lineage>
</organism>
<dbReference type="GO" id="GO:0097730">
    <property type="term" value="C:non-motile cilium"/>
    <property type="evidence" value="ECO:0007669"/>
    <property type="project" value="TreeGrafter"/>
</dbReference>
<sequence length="165" mass="18376">MLLYEPDSEDPNDMHYHVREKLLKNLECDLIVITAYNVLICQDCRLTSLNYKGIKEREWNFDTAIHYIRVIGGPPSREGVLVGLKSGQVLEIFIDNAFPIEVVKVPGSVCCLDISVYRDRLAVIDDTNTLYAYCLKTGQMLFQAAAPQGAAAHSLGITGLCHSKS</sequence>
<dbReference type="SUPFAM" id="SSF50969">
    <property type="entry name" value="YVTN repeat-like/Quinoprotein amine dehydrogenase"/>
    <property type="match status" value="1"/>
</dbReference>
<protein>
    <recommendedName>
        <fullName evidence="3">IFT122 second beta-propeller domain-containing protein</fullName>
    </recommendedName>
</protein>
<dbReference type="GO" id="GO:1905515">
    <property type="term" value="P:non-motile cilium assembly"/>
    <property type="evidence" value="ECO:0007669"/>
    <property type="project" value="TreeGrafter"/>
</dbReference>
<dbReference type="OrthoDB" id="10255582at2759"/>